<reference evidence="1 2" key="1">
    <citation type="submission" date="2006-02" db="EMBL/GenBank/DDBJ databases">
        <authorList>
            <person name="Murray A."/>
            <person name="Staley J."/>
            <person name="Ferriera S."/>
            <person name="Johnson J."/>
            <person name="Kravitz S."/>
            <person name="Halpern A."/>
            <person name="Remington K."/>
            <person name="Beeson K."/>
            <person name="Tran B."/>
            <person name="Rogers Y.-H."/>
            <person name="Friedman R."/>
            <person name="Venter J.C."/>
        </authorList>
    </citation>
    <scope>NUCLEOTIDE SEQUENCE [LARGE SCALE GENOMIC DNA]</scope>
    <source>
        <strain evidence="1 2">23-P</strain>
    </source>
</reference>
<sequence length="127" mass="14191">MLFSTKAQQNKECTLTIAISGLKSNRGVLLLGLYNQKDTFLKIQFKSALVKINNQKAVHTFENLPKGTYAVSFVHDENENKKMDTNLFGIPKESYGCSNNARGLMGPPAYDDAKFSLTEDQKIQITL</sequence>
<comment type="caution">
    <text evidence="1">The sequence shown here is derived from an EMBL/GenBank/DDBJ whole genome shotgun (WGS) entry which is preliminary data.</text>
</comment>
<organism evidence="1 2">
    <name type="scientific">Polaribacter irgensii 23-P</name>
    <dbReference type="NCBI Taxonomy" id="313594"/>
    <lineage>
        <taxon>Bacteria</taxon>
        <taxon>Pseudomonadati</taxon>
        <taxon>Bacteroidota</taxon>
        <taxon>Flavobacteriia</taxon>
        <taxon>Flavobacteriales</taxon>
        <taxon>Flavobacteriaceae</taxon>
    </lineage>
</organism>
<keyword evidence="2" id="KW-1185">Reference proteome</keyword>
<dbReference type="Pfam" id="PF09912">
    <property type="entry name" value="DUF2141"/>
    <property type="match status" value="1"/>
</dbReference>
<gene>
    <name evidence="1" type="ORF">PI23P_07185</name>
</gene>
<dbReference type="OrthoDB" id="9788332at2"/>
<evidence type="ECO:0000313" key="2">
    <source>
        <dbReference type="Proteomes" id="UP000003053"/>
    </source>
</evidence>
<dbReference type="HOGENOM" id="CLU_125018_2_0_10"/>
<dbReference type="AlphaFoldDB" id="A4BYZ6"/>
<proteinExistence type="predicted"/>
<dbReference type="Proteomes" id="UP000003053">
    <property type="component" value="Unassembled WGS sequence"/>
</dbReference>
<dbReference type="EMBL" id="AAOG01000002">
    <property type="protein sequence ID" value="EAR12389.1"/>
    <property type="molecule type" value="Genomic_DNA"/>
</dbReference>
<dbReference type="eggNOG" id="COG4704">
    <property type="taxonomic scope" value="Bacteria"/>
</dbReference>
<dbReference type="InterPro" id="IPR018673">
    <property type="entry name" value="DUF2141"/>
</dbReference>
<name>A4BYZ6_9FLAO</name>
<evidence type="ECO:0000313" key="1">
    <source>
        <dbReference type="EMBL" id="EAR12389.1"/>
    </source>
</evidence>
<evidence type="ECO:0008006" key="3">
    <source>
        <dbReference type="Google" id="ProtNLM"/>
    </source>
</evidence>
<accession>A4BYZ6</accession>
<protein>
    <recommendedName>
        <fullName evidence="3">DUF2141 domain-containing protein</fullName>
    </recommendedName>
</protein>